<evidence type="ECO:0000313" key="2">
    <source>
        <dbReference type="EMBL" id="KAK9096129.1"/>
    </source>
</evidence>
<feature type="region of interest" description="Disordered" evidence="1">
    <location>
        <begin position="1"/>
        <end position="20"/>
    </location>
</feature>
<sequence>MMKRARERERERERQEGLSKTHKFKWSGERYITSVPSHSLACTTLMQVYIEFWCD</sequence>
<comment type="caution">
    <text evidence="2">The sequence shown here is derived from an EMBL/GenBank/DDBJ whole genome shotgun (WGS) entry which is preliminary data.</text>
</comment>
<proteinExistence type="predicted"/>
<dbReference type="EMBL" id="JBBNAE010000009">
    <property type="protein sequence ID" value="KAK9096129.1"/>
    <property type="molecule type" value="Genomic_DNA"/>
</dbReference>
<evidence type="ECO:0000313" key="3">
    <source>
        <dbReference type="Proteomes" id="UP001417504"/>
    </source>
</evidence>
<dbReference type="AlphaFoldDB" id="A0AAP0EW57"/>
<gene>
    <name evidence="2" type="ORF">Sjap_021626</name>
</gene>
<evidence type="ECO:0000256" key="1">
    <source>
        <dbReference type="SAM" id="MobiDB-lite"/>
    </source>
</evidence>
<keyword evidence="3" id="KW-1185">Reference proteome</keyword>
<dbReference type="Proteomes" id="UP001417504">
    <property type="component" value="Unassembled WGS sequence"/>
</dbReference>
<reference evidence="2 3" key="1">
    <citation type="submission" date="2024-01" db="EMBL/GenBank/DDBJ databases">
        <title>Genome assemblies of Stephania.</title>
        <authorList>
            <person name="Yang L."/>
        </authorList>
    </citation>
    <scope>NUCLEOTIDE SEQUENCE [LARGE SCALE GENOMIC DNA]</scope>
    <source>
        <strain evidence="2">QJT</strain>
        <tissue evidence="2">Leaf</tissue>
    </source>
</reference>
<protein>
    <submittedName>
        <fullName evidence="2">Uncharacterized protein</fullName>
    </submittedName>
</protein>
<feature type="compositionally biased region" description="Basic and acidic residues" evidence="1">
    <location>
        <begin position="1"/>
        <end position="19"/>
    </location>
</feature>
<organism evidence="2 3">
    <name type="scientific">Stephania japonica</name>
    <dbReference type="NCBI Taxonomy" id="461633"/>
    <lineage>
        <taxon>Eukaryota</taxon>
        <taxon>Viridiplantae</taxon>
        <taxon>Streptophyta</taxon>
        <taxon>Embryophyta</taxon>
        <taxon>Tracheophyta</taxon>
        <taxon>Spermatophyta</taxon>
        <taxon>Magnoliopsida</taxon>
        <taxon>Ranunculales</taxon>
        <taxon>Menispermaceae</taxon>
        <taxon>Menispermoideae</taxon>
        <taxon>Cissampelideae</taxon>
        <taxon>Stephania</taxon>
    </lineage>
</organism>
<accession>A0AAP0EW57</accession>
<name>A0AAP0EW57_9MAGN</name>